<evidence type="ECO:0000313" key="1">
    <source>
        <dbReference type="EMBL" id="KAF5898976.1"/>
    </source>
</evidence>
<dbReference type="Proteomes" id="UP000727407">
    <property type="component" value="Unassembled WGS sequence"/>
</dbReference>
<sequence>REKHVRLFASVEMCVRAKREVNRESFPHSFASNSLLSRSFRVFSAHPRCSHGDVLAGLWTCSNSLNLPIGASFLSFEMVHLLCIQYETAPG</sequence>
<feature type="non-terminal residue" evidence="1">
    <location>
        <position position="1"/>
    </location>
</feature>
<dbReference type="EMBL" id="QNUK01000183">
    <property type="protein sequence ID" value="KAF5898976.1"/>
    <property type="molecule type" value="Genomic_DNA"/>
</dbReference>
<organism evidence="1 2">
    <name type="scientific">Clarias magur</name>
    <name type="common">Asian catfish</name>
    <name type="synonym">Macropteronotus magur</name>
    <dbReference type="NCBI Taxonomy" id="1594786"/>
    <lineage>
        <taxon>Eukaryota</taxon>
        <taxon>Metazoa</taxon>
        <taxon>Chordata</taxon>
        <taxon>Craniata</taxon>
        <taxon>Vertebrata</taxon>
        <taxon>Euteleostomi</taxon>
        <taxon>Actinopterygii</taxon>
        <taxon>Neopterygii</taxon>
        <taxon>Teleostei</taxon>
        <taxon>Ostariophysi</taxon>
        <taxon>Siluriformes</taxon>
        <taxon>Clariidae</taxon>
        <taxon>Clarias</taxon>
    </lineage>
</organism>
<keyword evidence="2" id="KW-1185">Reference proteome</keyword>
<proteinExistence type="predicted"/>
<protein>
    <submittedName>
        <fullName evidence="1">FBD-associated F-box protein</fullName>
    </submittedName>
</protein>
<name>A0A8J4TJ96_CLAMG</name>
<dbReference type="AlphaFoldDB" id="A0A8J4TJ96"/>
<gene>
    <name evidence="1" type="ORF">DAT39_011310</name>
</gene>
<comment type="caution">
    <text evidence="1">The sequence shown here is derived from an EMBL/GenBank/DDBJ whole genome shotgun (WGS) entry which is preliminary data.</text>
</comment>
<accession>A0A8J4TJ96</accession>
<reference evidence="1" key="1">
    <citation type="submission" date="2020-07" db="EMBL/GenBank/DDBJ databases">
        <title>Clarias magur genome sequencing, assembly and annotation.</title>
        <authorList>
            <person name="Kushwaha B."/>
            <person name="Kumar R."/>
            <person name="Das P."/>
            <person name="Joshi C.G."/>
            <person name="Kumar D."/>
            <person name="Nagpure N.S."/>
            <person name="Pandey M."/>
            <person name="Agarwal S."/>
            <person name="Srivastava S."/>
            <person name="Singh M."/>
            <person name="Sahoo L."/>
            <person name="Jayasankar P."/>
            <person name="Meher P.K."/>
            <person name="Koringa P.G."/>
            <person name="Iquebal M.A."/>
            <person name="Das S.P."/>
            <person name="Bit A."/>
            <person name="Patnaik S."/>
            <person name="Patel N."/>
            <person name="Shah T.M."/>
            <person name="Hinsu A."/>
            <person name="Jena J.K."/>
        </authorList>
    </citation>
    <scope>NUCLEOTIDE SEQUENCE</scope>
    <source>
        <strain evidence="1">CIFAMagur01</strain>
        <tissue evidence="1">Testis</tissue>
    </source>
</reference>
<evidence type="ECO:0000313" key="2">
    <source>
        <dbReference type="Proteomes" id="UP000727407"/>
    </source>
</evidence>